<feature type="region of interest" description="Disordered" evidence="4">
    <location>
        <begin position="124"/>
        <end position="165"/>
    </location>
</feature>
<evidence type="ECO:0000256" key="1">
    <source>
        <dbReference type="ARBA" id="ARBA00011028"/>
    </source>
</evidence>
<evidence type="ECO:0000256" key="2">
    <source>
        <dbReference type="ARBA" id="ARBA00022448"/>
    </source>
</evidence>
<protein>
    <submittedName>
        <fullName evidence="6">Zinc transport system substrate-binding protein</fullName>
    </submittedName>
</protein>
<feature type="compositionally biased region" description="Basic and acidic residues" evidence="4">
    <location>
        <begin position="130"/>
        <end position="147"/>
    </location>
</feature>
<keyword evidence="2" id="KW-0813">Transport</keyword>
<dbReference type="Pfam" id="PF01297">
    <property type="entry name" value="ZnuA"/>
    <property type="match status" value="1"/>
</dbReference>
<dbReference type="Gene3D" id="3.40.50.1980">
    <property type="entry name" value="Nitrogenase molybdenum iron protein domain"/>
    <property type="match status" value="2"/>
</dbReference>
<proteinExistence type="inferred from homology"/>
<dbReference type="EMBL" id="PVTX01000008">
    <property type="protein sequence ID" value="PRZ05049.1"/>
    <property type="molecule type" value="Genomic_DNA"/>
</dbReference>
<dbReference type="PANTHER" id="PTHR42953:SF3">
    <property type="entry name" value="HIGH-AFFINITY ZINC UPTAKE SYSTEM PROTEIN ZNUA"/>
    <property type="match status" value="1"/>
</dbReference>
<feature type="signal peptide" evidence="5">
    <location>
        <begin position="1"/>
        <end position="20"/>
    </location>
</feature>
<dbReference type="PROSITE" id="PS51257">
    <property type="entry name" value="PROKAR_LIPOPROTEIN"/>
    <property type="match status" value="1"/>
</dbReference>
<evidence type="ECO:0000256" key="4">
    <source>
        <dbReference type="SAM" id="MobiDB-lite"/>
    </source>
</evidence>
<accession>A0ABX5EBU3</accession>
<comment type="caution">
    <text evidence="6">The sequence shown here is derived from an EMBL/GenBank/DDBJ whole genome shotgun (WGS) entry which is preliminary data.</text>
</comment>
<keyword evidence="3 5" id="KW-0732">Signal</keyword>
<keyword evidence="7" id="KW-1185">Reference proteome</keyword>
<comment type="similarity">
    <text evidence="1">Belongs to the bacterial solute-binding protein 9 family.</text>
</comment>
<reference evidence="6 7" key="1">
    <citation type="submission" date="2018-03" db="EMBL/GenBank/DDBJ databases">
        <title>Comparative analysis of microorganisms from saline springs in Andes Mountain Range, Colombia.</title>
        <authorList>
            <person name="Rubin E."/>
        </authorList>
    </citation>
    <scope>NUCLEOTIDE SEQUENCE [LARGE SCALE GENOMIC DNA]</scope>
    <source>
        <strain evidence="6 7">CG 23</strain>
    </source>
</reference>
<dbReference type="PANTHER" id="PTHR42953">
    <property type="entry name" value="HIGH-AFFINITY ZINC UPTAKE SYSTEM PROTEIN ZNUA-RELATED"/>
    <property type="match status" value="1"/>
</dbReference>
<feature type="chain" id="PRO_5047033959" evidence="5">
    <location>
        <begin position="21"/>
        <end position="336"/>
    </location>
</feature>
<gene>
    <name evidence="6" type="ORF">BCL65_10828</name>
</gene>
<evidence type="ECO:0000256" key="3">
    <source>
        <dbReference type="ARBA" id="ARBA00022729"/>
    </source>
</evidence>
<evidence type="ECO:0000256" key="5">
    <source>
        <dbReference type="SAM" id="SignalP"/>
    </source>
</evidence>
<dbReference type="RefSeq" id="WP_106268376.1">
    <property type="nucleotide sequence ID" value="NZ_PVTX01000008.1"/>
</dbReference>
<dbReference type="InterPro" id="IPR050492">
    <property type="entry name" value="Bact_metal-bind_prot9"/>
</dbReference>
<name>A0ABX5EBU3_9MICO</name>
<organism evidence="6 7">
    <name type="scientific">Isoptericola halotolerans</name>
    <dbReference type="NCBI Taxonomy" id="300560"/>
    <lineage>
        <taxon>Bacteria</taxon>
        <taxon>Bacillati</taxon>
        <taxon>Actinomycetota</taxon>
        <taxon>Actinomycetes</taxon>
        <taxon>Micrococcales</taxon>
        <taxon>Promicromonosporaceae</taxon>
        <taxon>Isoptericola</taxon>
    </lineage>
</organism>
<dbReference type="SUPFAM" id="SSF53807">
    <property type="entry name" value="Helical backbone' metal receptor"/>
    <property type="match status" value="1"/>
</dbReference>
<evidence type="ECO:0000313" key="6">
    <source>
        <dbReference type="EMBL" id="PRZ05049.1"/>
    </source>
</evidence>
<evidence type="ECO:0000313" key="7">
    <source>
        <dbReference type="Proteomes" id="UP000239895"/>
    </source>
</evidence>
<sequence length="336" mass="34553">MTRRLALPVAAALPLALVLAACGTDGGGAGGAGDDDGTVQVLASFYPLQYVAEQVGGDLVSVDNLTPPAAEPHDLELAPSQVREVGDADLVVFQSGFQPAVDEAVEARAPEHVVDAAEIVTLEENPGSAEHADEHEGETAEEHAAHADEDEEAAGEGHDHGNLDPHFWLDPTLLIPVADEVATELGAADPDNAATYTANAEALTATLEDLDAEYAAALEPCQGETLVTSHAAFGYLAERYGLSQVGISALDPEAEPSPARLREIGAVVEDNDVQTIFTETLTSPKVAETLAADLGVSTAVLDPLEGLSTDAAESGSDYISVMDANLAAITEGLGCA</sequence>
<dbReference type="Proteomes" id="UP000239895">
    <property type="component" value="Unassembled WGS sequence"/>
</dbReference>
<dbReference type="InterPro" id="IPR006127">
    <property type="entry name" value="ZnuA-like"/>
</dbReference>